<name>A0A6M4JA67_9MOLU</name>
<comment type="similarity">
    <text evidence="1">Belongs to the pseudouridine synthase RsuA family.</text>
</comment>
<dbReference type="GO" id="GO:0120159">
    <property type="term" value="F:rRNA pseudouridine synthase activity"/>
    <property type="evidence" value="ECO:0007669"/>
    <property type="project" value="UniProtKB-ARBA"/>
</dbReference>
<dbReference type="KEGG" id="mmir:HLA87_01220"/>
<dbReference type="SUPFAM" id="SSF55174">
    <property type="entry name" value="Alpha-L RNA-binding motif"/>
    <property type="match status" value="1"/>
</dbReference>
<dbReference type="NCBIfam" id="TIGR00093">
    <property type="entry name" value="pseudouridine synthase"/>
    <property type="match status" value="1"/>
</dbReference>
<dbReference type="FunFam" id="3.10.290.10:FF:000003">
    <property type="entry name" value="Pseudouridine synthase"/>
    <property type="match status" value="1"/>
</dbReference>
<evidence type="ECO:0000256" key="2">
    <source>
        <dbReference type="ARBA" id="ARBA00023235"/>
    </source>
</evidence>
<dbReference type="PANTHER" id="PTHR47683:SF2">
    <property type="entry name" value="RNA-BINDING S4 DOMAIN-CONTAINING PROTEIN"/>
    <property type="match status" value="1"/>
</dbReference>
<dbReference type="Gene3D" id="3.10.290.10">
    <property type="entry name" value="RNA-binding S4 domain"/>
    <property type="match status" value="1"/>
</dbReference>
<dbReference type="SUPFAM" id="SSF55120">
    <property type="entry name" value="Pseudouridine synthase"/>
    <property type="match status" value="1"/>
</dbReference>
<evidence type="ECO:0000313" key="4">
    <source>
        <dbReference type="Proteomes" id="UP000500686"/>
    </source>
</evidence>
<evidence type="ECO:0000256" key="1">
    <source>
        <dbReference type="ARBA" id="ARBA00008348"/>
    </source>
</evidence>
<dbReference type="AlphaFoldDB" id="A0A6M4JA67"/>
<dbReference type="Gene3D" id="3.30.70.580">
    <property type="entry name" value="Pseudouridine synthase I, catalytic domain, N-terminal subdomain"/>
    <property type="match status" value="1"/>
</dbReference>
<keyword evidence="4" id="KW-1185">Reference proteome</keyword>
<dbReference type="GO" id="GO:0000455">
    <property type="term" value="P:enzyme-directed rRNA pseudouridine synthesis"/>
    <property type="evidence" value="ECO:0007669"/>
    <property type="project" value="UniProtKB-ARBA"/>
</dbReference>
<dbReference type="Pfam" id="PF01479">
    <property type="entry name" value="S4"/>
    <property type="match status" value="1"/>
</dbReference>
<reference evidence="3 4" key="1">
    <citation type="submission" date="2020-05" db="EMBL/GenBank/DDBJ databases">
        <title>Novel Mycoplasma species detected in Mirounga angustirostris (northern elephant seal) from the USA.</title>
        <authorList>
            <person name="Volokhov D.V."/>
        </authorList>
    </citation>
    <scope>NUCLEOTIDE SEQUENCE [LARGE SCALE GENOMIC DNA]</scope>
    <source>
        <strain evidence="3 4">Mirounga ES2806-GEN</strain>
    </source>
</reference>
<organism evidence="3 4">
    <name type="scientific">Mycoplasma miroungigenitalium</name>
    <dbReference type="NCBI Taxonomy" id="754515"/>
    <lineage>
        <taxon>Bacteria</taxon>
        <taxon>Bacillati</taxon>
        <taxon>Mycoplasmatota</taxon>
        <taxon>Mollicutes</taxon>
        <taxon>Mycoplasmataceae</taxon>
        <taxon>Mycoplasma</taxon>
    </lineage>
</organism>
<dbReference type="SMART" id="SM00363">
    <property type="entry name" value="S4"/>
    <property type="match status" value="1"/>
</dbReference>
<dbReference type="EMBL" id="CP053096">
    <property type="protein sequence ID" value="QJR43843.1"/>
    <property type="molecule type" value="Genomic_DNA"/>
</dbReference>
<dbReference type="InterPro" id="IPR000748">
    <property type="entry name" value="PsdUridine_synth_RsuA/RluB/E/F"/>
</dbReference>
<dbReference type="PANTHER" id="PTHR47683">
    <property type="entry name" value="PSEUDOURIDINE SYNTHASE FAMILY PROTEIN-RELATED"/>
    <property type="match status" value="1"/>
</dbReference>
<dbReference type="Gene3D" id="3.30.70.1560">
    <property type="entry name" value="Alpha-L RNA-binding motif"/>
    <property type="match status" value="1"/>
</dbReference>
<proteinExistence type="inferred from homology"/>
<dbReference type="InterPro" id="IPR002942">
    <property type="entry name" value="S4_RNA-bd"/>
</dbReference>
<protein>
    <submittedName>
        <fullName evidence="3">rRNA pseudouridine synthase</fullName>
    </submittedName>
</protein>
<dbReference type="GO" id="GO:0003723">
    <property type="term" value="F:RNA binding"/>
    <property type="evidence" value="ECO:0007669"/>
    <property type="project" value="InterPro"/>
</dbReference>
<dbReference type="InterPro" id="IPR050343">
    <property type="entry name" value="RsuA_PseudoU_synthase"/>
</dbReference>
<dbReference type="Proteomes" id="UP000500686">
    <property type="component" value="Chromosome"/>
</dbReference>
<evidence type="ECO:0000313" key="3">
    <source>
        <dbReference type="EMBL" id="QJR43843.1"/>
    </source>
</evidence>
<keyword evidence="2" id="KW-0413">Isomerase</keyword>
<dbReference type="InterPro" id="IPR036986">
    <property type="entry name" value="S4_RNA-bd_sf"/>
</dbReference>
<gene>
    <name evidence="3" type="ORF">HLA87_01220</name>
</gene>
<dbReference type="Pfam" id="PF00849">
    <property type="entry name" value="PseudoU_synth_2"/>
    <property type="match status" value="1"/>
</dbReference>
<dbReference type="InterPro" id="IPR020103">
    <property type="entry name" value="PsdUridine_synth_cat_dom_sf"/>
</dbReference>
<dbReference type="InterPro" id="IPR042092">
    <property type="entry name" value="PsdUridine_s_RsuA/RluB/E/F_cat"/>
</dbReference>
<accession>A0A6M4JA67</accession>
<dbReference type="CDD" id="cd00165">
    <property type="entry name" value="S4"/>
    <property type="match status" value="1"/>
</dbReference>
<dbReference type="PROSITE" id="PS50889">
    <property type="entry name" value="S4"/>
    <property type="match status" value="1"/>
</dbReference>
<dbReference type="InterPro" id="IPR020094">
    <property type="entry name" value="TruA/RsuA/RluB/E/F_N"/>
</dbReference>
<dbReference type="InterPro" id="IPR006145">
    <property type="entry name" value="PsdUridine_synth_RsuA/RluA"/>
</dbReference>
<sequence length="245" mass="28200">MEEIRLHKFIAQAGLASRREAEKMIKEGKVLVNGIVAKLGAKVTKNDIVTINGKVIENKVDKLVYFVLNKPKKTVSSSKDQFGRQTVVDLVPNNYRVVPVGRLDYNTTGTIILTNDLQMVNELTHPKYEIPRTYRARIDEPLSLRKFRMLNEGVMVNNKLSKQIVDQVEHKSYLVTLHVGSYHHVKKLFESIGHKVINLKRVSFANINVDKMPEGTYRELTLKELKDLKNIIRIQKEKLNKKEIE</sequence>